<comment type="caution">
    <text evidence="1">The sequence shown here is derived from an EMBL/GenBank/DDBJ whole genome shotgun (WGS) entry which is preliminary data.</text>
</comment>
<dbReference type="EMBL" id="CAJOAZ010021445">
    <property type="protein sequence ID" value="CAF4356012.1"/>
    <property type="molecule type" value="Genomic_DNA"/>
</dbReference>
<reference evidence="1" key="1">
    <citation type="submission" date="2021-02" db="EMBL/GenBank/DDBJ databases">
        <authorList>
            <person name="Nowell W R."/>
        </authorList>
    </citation>
    <scope>NUCLEOTIDE SEQUENCE</scope>
</reference>
<evidence type="ECO:0000313" key="1">
    <source>
        <dbReference type="EMBL" id="CAF4356012.1"/>
    </source>
</evidence>
<gene>
    <name evidence="1" type="ORF">OXD698_LOCUS49040</name>
</gene>
<dbReference type="Proteomes" id="UP000663844">
    <property type="component" value="Unassembled WGS sequence"/>
</dbReference>
<dbReference type="AlphaFoldDB" id="A0A820LDS7"/>
<accession>A0A820LDS7</accession>
<feature type="non-terminal residue" evidence="1">
    <location>
        <position position="111"/>
    </location>
</feature>
<evidence type="ECO:0000313" key="2">
    <source>
        <dbReference type="Proteomes" id="UP000663844"/>
    </source>
</evidence>
<sequence>MPDPLSVYVPLQSLTKEVINSLVSTIPQAKSNNWNNSRRTLLAFLLAINNKVNQIEKHTDSNNKFDEKIIQHAREVHQWLAEKHLNWDELQTKYEDTAKKNNTELALMFYH</sequence>
<organism evidence="1 2">
    <name type="scientific">Adineta steineri</name>
    <dbReference type="NCBI Taxonomy" id="433720"/>
    <lineage>
        <taxon>Eukaryota</taxon>
        <taxon>Metazoa</taxon>
        <taxon>Spiralia</taxon>
        <taxon>Gnathifera</taxon>
        <taxon>Rotifera</taxon>
        <taxon>Eurotatoria</taxon>
        <taxon>Bdelloidea</taxon>
        <taxon>Adinetida</taxon>
        <taxon>Adinetidae</taxon>
        <taxon>Adineta</taxon>
    </lineage>
</organism>
<name>A0A820LDS7_9BILA</name>
<protein>
    <submittedName>
        <fullName evidence="1">Uncharacterized protein</fullName>
    </submittedName>
</protein>
<proteinExistence type="predicted"/>